<dbReference type="AlphaFoldDB" id="A0A5N3P397"/>
<keyword evidence="2" id="KW-1185">Reference proteome</keyword>
<gene>
    <name evidence="1" type="ORF">FEZ63_24475</name>
</gene>
<name>A0A5N3P397_9HYPH</name>
<proteinExistence type="predicted"/>
<reference evidence="1 2" key="1">
    <citation type="journal article" date="2019" name="Microorganisms">
        <title>Genome Insights into the Novel Species Microvirga brassicacearum, a Rapeseed Endophyte with Biotechnological Potential.</title>
        <authorList>
            <person name="Jimenez-Gomez A."/>
            <person name="Saati-Santamaria Z."/>
            <person name="Igual J.M."/>
            <person name="Rivas R."/>
            <person name="Mateos P.F."/>
            <person name="Garcia-Fraile P."/>
        </authorList>
    </citation>
    <scope>NUCLEOTIDE SEQUENCE [LARGE SCALE GENOMIC DNA]</scope>
    <source>
        <strain evidence="1 2">CDVBN77</strain>
    </source>
</reference>
<dbReference type="Gene3D" id="3.40.50.300">
    <property type="entry name" value="P-loop containing nucleotide triphosphate hydrolases"/>
    <property type="match status" value="1"/>
</dbReference>
<sequence length="230" mass="25139">MEPIVLISSKGGAARTSSSALLAAGAREIGLRPLIVQLLPKGRPPALDGVEDLPFDADLIFYDDFSAAADRIRFHAQNQPTNCPVIVDTPAKPVRSTLAMLAFVQAKLLIPIRDGVAEIERAARDYCDIWDEFCLSLERGQDGVLPTHSVRFLPVGWSPNIQIEDFAAMLSRRGVAFDGMRPLPIVQGIPNLDPMSLLMTGRGERFQLTPREREAAKNLARSVLSHIAFG</sequence>
<organism evidence="1 2">
    <name type="scientific">Microvirga brassicacearum</name>
    <dbReference type="NCBI Taxonomy" id="2580413"/>
    <lineage>
        <taxon>Bacteria</taxon>
        <taxon>Pseudomonadati</taxon>
        <taxon>Pseudomonadota</taxon>
        <taxon>Alphaproteobacteria</taxon>
        <taxon>Hyphomicrobiales</taxon>
        <taxon>Methylobacteriaceae</taxon>
        <taxon>Microvirga</taxon>
    </lineage>
</organism>
<evidence type="ECO:0000313" key="1">
    <source>
        <dbReference type="EMBL" id="KAB0264197.1"/>
    </source>
</evidence>
<protein>
    <submittedName>
        <fullName evidence="1">ParA family protein</fullName>
    </submittedName>
</protein>
<dbReference type="RefSeq" id="WP_150950007.1">
    <property type="nucleotide sequence ID" value="NZ_VCMV01000079.1"/>
</dbReference>
<evidence type="ECO:0000313" key="2">
    <source>
        <dbReference type="Proteomes" id="UP000325684"/>
    </source>
</evidence>
<dbReference type="Proteomes" id="UP000325684">
    <property type="component" value="Unassembled WGS sequence"/>
</dbReference>
<dbReference type="EMBL" id="VCMV01000079">
    <property type="protein sequence ID" value="KAB0264197.1"/>
    <property type="molecule type" value="Genomic_DNA"/>
</dbReference>
<accession>A0A5N3P397</accession>
<comment type="caution">
    <text evidence="1">The sequence shown here is derived from an EMBL/GenBank/DDBJ whole genome shotgun (WGS) entry which is preliminary data.</text>
</comment>
<dbReference type="InterPro" id="IPR027417">
    <property type="entry name" value="P-loop_NTPase"/>
</dbReference>